<dbReference type="Pfam" id="PF13302">
    <property type="entry name" value="Acetyltransf_3"/>
    <property type="match status" value="3"/>
</dbReference>
<keyword evidence="6 11" id="KW-0547">Nucleotide-binding</keyword>
<dbReference type="SUPFAM" id="SSF54810">
    <property type="entry name" value="GMP synthetase C-terminal dimerisation domain"/>
    <property type="match status" value="1"/>
</dbReference>
<dbReference type="Pfam" id="PF00583">
    <property type="entry name" value="Acetyltransf_1"/>
    <property type="match status" value="1"/>
</dbReference>
<evidence type="ECO:0000313" key="16">
    <source>
        <dbReference type="Proteomes" id="UP000005085"/>
    </source>
</evidence>
<dbReference type="UniPathway" id="UPA00189">
    <property type="reaction ID" value="UER00296"/>
</dbReference>
<proteinExistence type="predicted"/>
<comment type="function">
    <text evidence="1">Catalyzes the synthesis of GMP from XMP.</text>
</comment>
<evidence type="ECO:0000256" key="1">
    <source>
        <dbReference type="ARBA" id="ARBA00002332"/>
    </source>
</evidence>
<dbReference type="FunFam" id="3.30.300.10:FF:000002">
    <property type="entry name" value="GMP synthase [glutamine-hydrolyzing]"/>
    <property type="match status" value="1"/>
</dbReference>
<keyword evidence="8 11" id="KW-0658">Purine biosynthesis</keyword>
<protein>
    <recommendedName>
        <fullName evidence="4">GMP synthase (glutamine-hydrolyzing)</fullName>
        <ecNumber evidence="4">6.3.5.2</ecNumber>
    </recommendedName>
</protein>
<dbReference type="SUPFAM" id="SSF52317">
    <property type="entry name" value="Class I glutamine amidotransferase-like"/>
    <property type="match status" value="2"/>
</dbReference>
<keyword evidence="9 11" id="KW-0067">ATP-binding</keyword>
<dbReference type="NCBIfam" id="NF000848">
    <property type="entry name" value="PRK00074.1"/>
    <property type="match status" value="1"/>
</dbReference>
<dbReference type="GO" id="GO:0005524">
    <property type="term" value="F:ATP binding"/>
    <property type="evidence" value="ECO:0007669"/>
    <property type="project" value="UniProtKB-UniRule"/>
</dbReference>
<dbReference type="PANTHER" id="PTHR11922">
    <property type="entry name" value="GMP SYNTHASE-RELATED"/>
    <property type="match status" value="1"/>
</dbReference>
<feature type="binding site" evidence="11">
    <location>
        <begin position="1572"/>
        <end position="1578"/>
    </location>
    <ligand>
        <name>ATP</name>
        <dbReference type="ChEBI" id="CHEBI:30616"/>
    </ligand>
</feature>
<dbReference type="EMBL" id="ACDN02000060">
    <property type="protein sequence ID" value="EEO23845.1"/>
    <property type="molecule type" value="Genomic_DNA"/>
</dbReference>
<dbReference type="eggNOG" id="COG0519">
    <property type="taxonomic scope" value="Bacteria"/>
</dbReference>
<dbReference type="GO" id="GO:0005829">
    <property type="term" value="C:cytosol"/>
    <property type="evidence" value="ECO:0007669"/>
    <property type="project" value="TreeGrafter"/>
</dbReference>
<dbReference type="InterPro" id="IPR022310">
    <property type="entry name" value="NAD/GMP_synthase"/>
</dbReference>
<keyword evidence="7 11" id="KW-0332">GMP biosynthesis</keyword>
<evidence type="ECO:0000259" key="14">
    <source>
        <dbReference type="PROSITE" id="PS51553"/>
    </source>
</evidence>
<accession>C3XFQ6</accession>
<evidence type="ECO:0000256" key="5">
    <source>
        <dbReference type="ARBA" id="ARBA00022598"/>
    </source>
</evidence>
<evidence type="ECO:0000256" key="6">
    <source>
        <dbReference type="ARBA" id="ARBA00022741"/>
    </source>
</evidence>
<sequence>MNNPQILVLDFGSQYTQLIARRLREYGIYTEIVPYFETLDSIKAKKPKGIILSGGPASVYEEGAYKPDSRIFDLNIPILGICYGMQYIAHFFGGSVVKAEAQEFGRAVLTILNGDSKTYDMESHSTHTNNIESNNIKQITSHTLILREFVSSDLEDIESMLLDSEVMSAWGRALSKQEAKEWLDKQMQSYRKYGFGLFAVVEKSSNEIVGQCGITWQSVQDSNLYDTIKASLSNTDYLNHATQHAMQTLLDSKAPLLPELGYIFKKSHWHKGLASKAAKMCMEYAFKELGLPLLISLIKTDNIAPQNLAKRLEMRIIGKSNKTFDNKDIAHFVYMLKASDYIGLDLNANDSKKVLLEFASYTKNNPMSSDTKDELLRIWRDSVHATHHFLKAKDIDEIANDMENLLDSICLESSLTRNLDSTKRTMKSSAEVSLGNFAGCVDIATRSYLDDNGAVAISNSCKSGKETTQSNKNLDSKITHPKPCTHPDLVENLDSIHFAPQSPAPAQVVGNLDSTHIIVASDYDKKLGFIALRGNKIEALFITPSAFKKGVGKALIAKALESGLGDYDYILVDCNEANTDAIAFYHTLGFAIFGRSPRDSHNRDLALVHFKASSALLMRSFNLSYDMPLFETERLIIRAMRKSDTAGLNAMLLDHEVMSSWEYNFNDSSVQEWLNTQLERYKKFGFGLWAVIEKESGAMIGQAGLSLQTYNDKKVLGMTYIIAKSHWKKGYGAEVALGCKHYAFSVLKAKELYLLIKEDSEASKAVANKLQAYLLGETTWTYRGREMQRLVYRIKNTNTTHFSLETNRTILRPYKDFDYPMLRAILQDKETMQSFNGALSEEEVQTWIEREQSSIDRFGVGWWVITDKNNGSVIGLAGLHYTKYLEMQYVLHKDHLHKGYAIEVALACKEYAFKHLRVKEMYSLCREEDIAAQNVAKRVGMEKMGIVTDENSNTKCTEFCATSRINPLSYTKYSYTDSMESLESLQKNLSRLNLKINSLNTLDSKEVLDLSALWQEYFAKTHTHVSQEAIISSGKNMQDILSKCHQCLVIESIEENAKENEALGFLVVYDKADKNSFVEIFLCTKKAKLEKEGIALLQALLHTNESETITLPCLLEQDEAGLLYEYLGFIKSRDDTHFKHLENEISNVDKNLVYNYHNTELPCFIYGVTKDKLKLSLRSFLLQDSLYCDRESLLISTYSTLRGNTHNNIENKNNKIALFANVKQDSIVWMSHADKVESLPSGFVELAKSGNTHYCAIADFKRRVYALQFHPEVVHSECGGEILRNFAVGICGADTSWNMRNFAESEIVKLREKVLGESKKVDSNQDCKGISFNPITEHNLSSVCALSVCEEQKRFIESNLDSINEAKKLDYWETRAIYSDSTPIGFVMYGYVPCEDRVWVDRFMIDKAFSGRGFGSKAFSRLIDELFSRFKKDEIYLSVYEENIGALRFYKKLGFVANGERDINNELVLTLLKEKWRSFETLGIAQGGSADSNNCHVERSETSNIDSRRDFSPMAQNDKKLDSNAEGFCDDFKGCADFEARSLLNINDRSDFSQNEVSLEKAEFSKVLCAVSGGVDSSVVATLLYRAIGENLIPVFVDTGLLRKGEREAVEAMFRENLKVPLIVADARELFLGRLKGVTDPEKKRKIIGETFIEVFEAEAKKHNTKGEIKFLAQGTLYPDVIESVSVKGPSKTIKSHHNVGGLPEWMKFELIEPLRELFKDEVRALGRELGMPESMLMRHPFPGPGLAIRIMGEVNAADLELLKEADSIFIEELHKWGLYDSVWQAFCVLLNVRSVGVMGDNRTYDNTICVRAVEAMDGMTASFSHLPHAFLESVSNRIINEVKGINRVVYDITSKPPGTIEWE</sequence>
<name>C3XFQ6_9HELI</name>
<dbReference type="Gene3D" id="3.40.50.880">
    <property type="match status" value="2"/>
</dbReference>
<feature type="domain" description="GMPS ATP-PPase" evidence="14">
    <location>
        <begin position="1544"/>
        <end position="1739"/>
    </location>
</feature>
<feature type="domain" description="N-acetyltransferase" evidence="13">
    <location>
        <begin position="809"/>
        <end position="969"/>
    </location>
</feature>
<dbReference type="CDD" id="cd04301">
    <property type="entry name" value="NAT_SF"/>
    <property type="match status" value="2"/>
</dbReference>
<dbReference type="HOGENOM" id="CLU_236572_0_0_7"/>
<dbReference type="Gene3D" id="3.40.630.30">
    <property type="match status" value="5"/>
</dbReference>
<dbReference type="PANTHER" id="PTHR11922:SF2">
    <property type="entry name" value="GMP SYNTHASE [GLUTAMINE-HYDROLYZING]"/>
    <property type="match status" value="1"/>
</dbReference>
<evidence type="ECO:0000259" key="13">
    <source>
        <dbReference type="PROSITE" id="PS51186"/>
    </source>
</evidence>
<dbReference type="PROSITE" id="PS51273">
    <property type="entry name" value="GATASE_TYPE_1"/>
    <property type="match status" value="1"/>
</dbReference>
<dbReference type="InterPro" id="IPR016181">
    <property type="entry name" value="Acyl_CoA_acyltransferase"/>
</dbReference>
<keyword evidence="5" id="KW-0436">Ligase</keyword>
<dbReference type="GO" id="GO:0003921">
    <property type="term" value="F:GMP synthase activity"/>
    <property type="evidence" value="ECO:0007669"/>
    <property type="project" value="InterPro"/>
</dbReference>
<dbReference type="Gene3D" id="3.40.50.620">
    <property type="entry name" value="HUPs"/>
    <property type="match status" value="1"/>
</dbReference>
<feature type="domain" description="N-acetyltransferase" evidence="13">
    <location>
        <begin position="635"/>
        <end position="797"/>
    </location>
</feature>
<dbReference type="Pfam" id="PF02540">
    <property type="entry name" value="NAD_synthase"/>
    <property type="match status" value="1"/>
</dbReference>
<dbReference type="InterPro" id="IPR017926">
    <property type="entry name" value="GATASE"/>
</dbReference>
<dbReference type="InterPro" id="IPR001674">
    <property type="entry name" value="GMP_synth_C"/>
</dbReference>
<dbReference type="NCBIfam" id="TIGR00884">
    <property type="entry name" value="guaA_Cterm"/>
    <property type="match status" value="1"/>
</dbReference>
<feature type="domain" description="N-acetyltransferase" evidence="13">
    <location>
        <begin position="1330"/>
        <end position="1478"/>
    </location>
</feature>
<evidence type="ECO:0000256" key="3">
    <source>
        <dbReference type="ARBA" id="ARBA00011738"/>
    </source>
</evidence>
<dbReference type="InterPro" id="IPR000182">
    <property type="entry name" value="GNAT_dom"/>
</dbReference>
<dbReference type="InterPro" id="IPR029062">
    <property type="entry name" value="Class_I_gatase-like"/>
</dbReference>
<evidence type="ECO:0000256" key="10">
    <source>
        <dbReference type="ARBA" id="ARBA00022962"/>
    </source>
</evidence>
<feature type="domain" description="N-acetyltransferase" evidence="13">
    <location>
        <begin position="144"/>
        <end position="340"/>
    </location>
</feature>
<evidence type="ECO:0000256" key="4">
    <source>
        <dbReference type="ARBA" id="ARBA00012746"/>
    </source>
</evidence>
<feature type="coiled-coil region" evidence="12">
    <location>
        <begin position="975"/>
        <end position="1002"/>
    </location>
</feature>
<dbReference type="InterPro" id="IPR014729">
    <property type="entry name" value="Rossmann-like_a/b/a_fold"/>
</dbReference>
<organism evidence="15 16">
    <name type="scientific">Helicobacter bilis ATCC 43879</name>
    <dbReference type="NCBI Taxonomy" id="613026"/>
    <lineage>
        <taxon>Bacteria</taxon>
        <taxon>Pseudomonadati</taxon>
        <taxon>Campylobacterota</taxon>
        <taxon>Epsilonproteobacteria</taxon>
        <taxon>Campylobacterales</taxon>
        <taxon>Helicobacteraceae</taxon>
        <taxon>Helicobacter</taxon>
    </lineage>
</organism>
<dbReference type="Pfam" id="PF00958">
    <property type="entry name" value="GMP_synt_C"/>
    <property type="match status" value="1"/>
</dbReference>
<comment type="subunit">
    <text evidence="3">Homodimer.</text>
</comment>
<evidence type="ECO:0000256" key="8">
    <source>
        <dbReference type="ARBA" id="ARBA00022755"/>
    </source>
</evidence>
<dbReference type="CDD" id="cd01997">
    <property type="entry name" value="GMP_synthase_C"/>
    <property type="match status" value="1"/>
</dbReference>
<dbReference type="Gene3D" id="3.30.300.10">
    <property type="match status" value="1"/>
</dbReference>
<dbReference type="Pfam" id="PF00117">
    <property type="entry name" value="GATase"/>
    <property type="match status" value="2"/>
</dbReference>
<dbReference type="SUPFAM" id="SSF55729">
    <property type="entry name" value="Acyl-CoA N-acyltransferases (Nat)"/>
    <property type="match status" value="5"/>
</dbReference>
<evidence type="ECO:0000313" key="15">
    <source>
        <dbReference type="EMBL" id="EEO23845.1"/>
    </source>
</evidence>
<comment type="pathway">
    <text evidence="2">Purine metabolism; GMP biosynthesis; GMP from XMP (L-Gln route): step 1/1.</text>
</comment>
<dbReference type="PROSITE" id="PS51553">
    <property type="entry name" value="GMPS_ATP_PPASE"/>
    <property type="match status" value="1"/>
</dbReference>
<comment type="caution">
    <text evidence="15">The sequence shown here is derived from an EMBL/GenBank/DDBJ whole genome shotgun (WGS) entry which is preliminary data.</text>
</comment>
<evidence type="ECO:0000256" key="9">
    <source>
        <dbReference type="ARBA" id="ARBA00022840"/>
    </source>
</evidence>
<keyword evidence="16" id="KW-1185">Reference proteome</keyword>
<dbReference type="Pfam" id="PF13508">
    <property type="entry name" value="Acetyltransf_7"/>
    <property type="match status" value="1"/>
</dbReference>
<dbReference type="GO" id="GO:0016747">
    <property type="term" value="F:acyltransferase activity, transferring groups other than amino-acyl groups"/>
    <property type="evidence" value="ECO:0007669"/>
    <property type="project" value="InterPro"/>
</dbReference>
<dbReference type="Proteomes" id="UP000005085">
    <property type="component" value="Unassembled WGS sequence"/>
</dbReference>
<reference evidence="15 16" key="1">
    <citation type="journal article" date="2014" name="Genome Announc.">
        <title>Draft genome sequences of six enterohepatic helicobacter species isolated from humans and one from rhesus macaques.</title>
        <authorList>
            <person name="Shen Z."/>
            <person name="Sheh A."/>
            <person name="Young S.K."/>
            <person name="Abouelliel A."/>
            <person name="Ward D.V."/>
            <person name="Earl A.M."/>
            <person name="Fox J.G."/>
        </authorList>
    </citation>
    <scope>NUCLEOTIDE SEQUENCE [LARGE SCALE GENOMIC DNA]</scope>
    <source>
        <strain evidence="15 16">ATCC 43879</strain>
    </source>
</reference>
<dbReference type="EC" id="6.3.5.2" evidence="4"/>
<evidence type="ECO:0000256" key="7">
    <source>
        <dbReference type="ARBA" id="ARBA00022749"/>
    </source>
</evidence>
<gene>
    <name evidence="15" type="ORF">HRAG_00902</name>
</gene>
<dbReference type="PROSITE" id="PS51186">
    <property type="entry name" value="GNAT"/>
    <property type="match status" value="5"/>
</dbReference>
<evidence type="ECO:0000256" key="11">
    <source>
        <dbReference type="PROSITE-ProRule" id="PRU00886"/>
    </source>
</evidence>
<dbReference type="FunFam" id="3.40.50.620:FF:000001">
    <property type="entry name" value="GMP synthase [glutamine-hydrolyzing]"/>
    <property type="match status" value="1"/>
</dbReference>
<dbReference type="SUPFAM" id="SSF52402">
    <property type="entry name" value="Adenine nucleotide alpha hydrolases-like"/>
    <property type="match status" value="1"/>
</dbReference>
<evidence type="ECO:0000256" key="2">
    <source>
        <dbReference type="ARBA" id="ARBA00005153"/>
    </source>
</evidence>
<dbReference type="InterPro" id="IPR025777">
    <property type="entry name" value="GMPS_ATP_PPase_dom"/>
</dbReference>
<keyword evidence="12" id="KW-0175">Coiled coil</keyword>
<evidence type="ECO:0000256" key="12">
    <source>
        <dbReference type="SAM" id="Coils"/>
    </source>
</evidence>
<keyword evidence="10" id="KW-0315">Glutamine amidotransferase</keyword>
<feature type="domain" description="N-acetyltransferase" evidence="13">
    <location>
        <begin position="476"/>
        <end position="612"/>
    </location>
</feature>